<accession>A0AC34FGR2</accession>
<protein>
    <submittedName>
        <fullName evidence="2">G protein gamma domain-containing protein</fullName>
    </submittedName>
</protein>
<reference evidence="2" key="1">
    <citation type="submission" date="2022-11" db="UniProtKB">
        <authorList>
            <consortium name="WormBaseParasite"/>
        </authorList>
    </citation>
    <scope>IDENTIFICATION</scope>
</reference>
<sequence>MNVGGKEKQPKTVGEAKKVIQQLKREKEILRAPVSAALQELVKNVQDAQKDDPFVRGFKENPFVPKTNIGLGGCLSVSF</sequence>
<evidence type="ECO:0000313" key="2">
    <source>
        <dbReference type="WBParaSite" id="ES5_v2.g16380.t1"/>
    </source>
</evidence>
<name>A0AC34FGR2_9BILA</name>
<dbReference type="WBParaSite" id="ES5_v2.g16380.t1">
    <property type="protein sequence ID" value="ES5_v2.g16380.t1"/>
    <property type="gene ID" value="ES5_v2.g16380"/>
</dbReference>
<organism evidence="1 2">
    <name type="scientific">Panagrolaimus sp. ES5</name>
    <dbReference type="NCBI Taxonomy" id="591445"/>
    <lineage>
        <taxon>Eukaryota</taxon>
        <taxon>Metazoa</taxon>
        <taxon>Ecdysozoa</taxon>
        <taxon>Nematoda</taxon>
        <taxon>Chromadorea</taxon>
        <taxon>Rhabditida</taxon>
        <taxon>Tylenchina</taxon>
        <taxon>Panagrolaimomorpha</taxon>
        <taxon>Panagrolaimoidea</taxon>
        <taxon>Panagrolaimidae</taxon>
        <taxon>Panagrolaimus</taxon>
    </lineage>
</organism>
<dbReference type="Proteomes" id="UP000887579">
    <property type="component" value="Unplaced"/>
</dbReference>
<evidence type="ECO:0000313" key="1">
    <source>
        <dbReference type="Proteomes" id="UP000887579"/>
    </source>
</evidence>
<proteinExistence type="predicted"/>